<evidence type="ECO:0000313" key="4">
    <source>
        <dbReference type="EMBL" id="SDF66996.1"/>
    </source>
</evidence>
<dbReference type="Proteomes" id="UP000182284">
    <property type="component" value="Unassembled WGS sequence"/>
</dbReference>
<dbReference type="Pfam" id="PF00497">
    <property type="entry name" value="SBP_bac_3"/>
    <property type="match status" value="1"/>
</dbReference>
<gene>
    <name evidence="4" type="ORF">SAMN04488117_10698</name>
</gene>
<dbReference type="RefSeq" id="WP_074645167.1">
    <property type="nucleotide sequence ID" value="NZ_FNBL01000006.1"/>
</dbReference>
<evidence type="ECO:0000256" key="2">
    <source>
        <dbReference type="SAM" id="SignalP"/>
    </source>
</evidence>
<evidence type="ECO:0000256" key="1">
    <source>
        <dbReference type="ARBA" id="ARBA00022729"/>
    </source>
</evidence>
<dbReference type="SUPFAM" id="SSF53850">
    <property type="entry name" value="Periplasmic binding protein-like II"/>
    <property type="match status" value="1"/>
</dbReference>
<evidence type="ECO:0000259" key="3">
    <source>
        <dbReference type="SMART" id="SM00062"/>
    </source>
</evidence>
<protein>
    <submittedName>
        <fullName evidence="4">Polar amino acid transport system substrate-binding protein</fullName>
    </submittedName>
</protein>
<dbReference type="OrthoDB" id="9807134at2"/>
<proteinExistence type="predicted"/>
<dbReference type="PANTHER" id="PTHR35936">
    <property type="entry name" value="MEMBRANE-BOUND LYTIC MUREIN TRANSGLYCOSYLASE F"/>
    <property type="match status" value="1"/>
</dbReference>
<reference evidence="4 5" key="1">
    <citation type="submission" date="2016-10" db="EMBL/GenBank/DDBJ databases">
        <authorList>
            <person name="de Groot N.N."/>
        </authorList>
    </citation>
    <scope>NUCLEOTIDE SEQUENCE [LARGE SCALE GENOMIC DNA]</scope>
    <source>
        <strain evidence="4 5">DSM 27375</strain>
    </source>
</reference>
<dbReference type="SMART" id="SM00062">
    <property type="entry name" value="PBPb"/>
    <property type="match status" value="1"/>
</dbReference>
<feature type="signal peptide" evidence="2">
    <location>
        <begin position="1"/>
        <end position="25"/>
    </location>
</feature>
<dbReference type="EMBL" id="FNBL01000006">
    <property type="protein sequence ID" value="SDF66996.1"/>
    <property type="molecule type" value="Genomic_DNA"/>
</dbReference>
<evidence type="ECO:0000313" key="5">
    <source>
        <dbReference type="Proteomes" id="UP000182284"/>
    </source>
</evidence>
<feature type="chain" id="PRO_5010350249" evidence="2">
    <location>
        <begin position="26"/>
        <end position="277"/>
    </location>
</feature>
<dbReference type="AlphaFoldDB" id="A0A1G7MZB1"/>
<name>A0A1G7MZB1_9RHOB</name>
<accession>A0A1G7MZB1</accession>
<dbReference type="PANTHER" id="PTHR35936:SF17">
    <property type="entry name" value="ARGININE-BINDING EXTRACELLULAR PROTEIN ARTP"/>
    <property type="match status" value="1"/>
</dbReference>
<dbReference type="Gene3D" id="3.40.190.10">
    <property type="entry name" value="Periplasmic binding protein-like II"/>
    <property type="match status" value="2"/>
</dbReference>
<dbReference type="InterPro" id="IPR001638">
    <property type="entry name" value="Solute-binding_3/MltF_N"/>
</dbReference>
<keyword evidence="1 2" id="KW-0732">Signal</keyword>
<feature type="domain" description="Solute-binding protein family 3/N-terminal" evidence="3">
    <location>
        <begin position="38"/>
        <end position="258"/>
    </location>
</feature>
<organism evidence="4 5">
    <name type="scientific">Celeribacter baekdonensis</name>
    <dbReference type="NCBI Taxonomy" id="875171"/>
    <lineage>
        <taxon>Bacteria</taxon>
        <taxon>Pseudomonadati</taxon>
        <taxon>Pseudomonadota</taxon>
        <taxon>Alphaproteobacteria</taxon>
        <taxon>Rhodobacterales</taxon>
        <taxon>Roseobacteraceae</taxon>
        <taxon>Celeribacter</taxon>
    </lineage>
</organism>
<sequence length="277" mass="29947">MKLKAFIGGTLAALATAVSIGSAQAQDSKIDEIRERGTLRMAGILSEDPYFAKDPRTGEWRGFAVSMARDIAETLGVELEVVESSWSNSILDVQSGKVDLALALTALPKRAMAISFSDPTYYNSFVIISPNEALADKGWAELNDPAYTIAVDLGSAQDNIARQYLPNANVLRFKSRDEAVIAVTTGKADAMINTVLNSVVMSKKNPALGTVYVPEPTLSSPSVIGLNYDTDETWKAFISAWADYNRRVGNNQTWIVESLAPFDVTLDDLPEGFDIGG</sequence>